<dbReference type="Proteomes" id="UP001497482">
    <property type="component" value="Chromosome 23"/>
</dbReference>
<evidence type="ECO:0000313" key="2">
    <source>
        <dbReference type="EMBL" id="CAL1599986.1"/>
    </source>
</evidence>
<protein>
    <submittedName>
        <fullName evidence="2">Uncharacterized protein</fullName>
    </submittedName>
</protein>
<sequence>MVIGCDVWVRLSRPERRGVRGNSLTAHFLQTSVHPITQRPVGWPIQKNIEIKAGVPNFVLTAAVFGDKPKPPRSGNSIRSVPSVLLPHLFSSAPLTPFSELQALTDLLWGVLFSQRDSVKEKPRDNGHRKISLRHKQPSSRASSHLPPTCRSSASLQRCSPTITTPAITAALPPDREPQRGEG</sequence>
<gene>
    <name evidence="2" type="ORF">KC01_LOCUS28154</name>
</gene>
<organism evidence="2 3">
    <name type="scientific">Knipowitschia caucasica</name>
    <name type="common">Caucasian dwarf goby</name>
    <name type="synonym">Pomatoschistus caucasicus</name>
    <dbReference type="NCBI Taxonomy" id="637954"/>
    <lineage>
        <taxon>Eukaryota</taxon>
        <taxon>Metazoa</taxon>
        <taxon>Chordata</taxon>
        <taxon>Craniata</taxon>
        <taxon>Vertebrata</taxon>
        <taxon>Euteleostomi</taxon>
        <taxon>Actinopterygii</taxon>
        <taxon>Neopterygii</taxon>
        <taxon>Teleostei</taxon>
        <taxon>Neoteleostei</taxon>
        <taxon>Acanthomorphata</taxon>
        <taxon>Gobiaria</taxon>
        <taxon>Gobiiformes</taxon>
        <taxon>Gobioidei</taxon>
        <taxon>Gobiidae</taxon>
        <taxon>Gobiinae</taxon>
        <taxon>Knipowitschia</taxon>
    </lineage>
</organism>
<feature type="compositionally biased region" description="Polar residues" evidence="1">
    <location>
        <begin position="150"/>
        <end position="160"/>
    </location>
</feature>
<name>A0AAV2LCR4_KNICA</name>
<evidence type="ECO:0000313" key="3">
    <source>
        <dbReference type="Proteomes" id="UP001497482"/>
    </source>
</evidence>
<feature type="compositionally biased region" description="Basic residues" evidence="1">
    <location>
        <begin position="129"/>
        <end position="138"/>
    </location>
</feature>
<feature type="compositionally biased region" description="Basic and acidic residues" evidence="1">
    <location>
        <begin position="174"/>
        <end position="183"/>
    </location>
</feature>
<proteinExistence type="predicted"/>
<feature type="compositionally biased region" description="Basic and acidic residues" evidence="1">
    <location>
        <begin position="118"/>
        <end position="128"/>
    </location>
</feature>
<dbReference type="EMBL" id="OZ035845">
    <property type="protein sequence ID" value="CAL1599986.1"/>
    <property type="molecule type" value="Genomic_DNA"/>
</dbReference>
<reference evidence="2 3" key="1">
    <citation type="submission" date="2024-04" db="EMBL/GenBank/DDBJ databases">
        <authorList>
            <person name="Waldvogel A.-M."/>
            <person name="Schoenle A."/>
        </authorList>
    </citation>
    <scope>NUCLEOTIDE SEQUENCE [LARGE SCALE GENOMIC DNA]</scope>
</reference>
<feature type="compositionally biased region" description="Low complexity" evidence="1">
    <location>
        <begin position="161"/>
        <end position="173"/>
    </location>
</feature>
<accession>A0AAV2LCR4</accession>
<feature type="region of interest" description="Disordered" evidence="1">
    <location>
        <begin position="118"/>
        <end position="183"/>
    </location>
</feature>
<dbReference type="AlphaFoldDB" id="A0AAV2LCR4"/>
<keyword evidence="3" id="KW-1185">Reference proteome</keyword>
<evidence type="ECO:0000256" key="1">
    <source>
        <dbReference type="SAM" id="MobiDB-lite"/>
    </source>
</evidence>